<reference evidence="1 2" key="1">
    <citation type="submission" date="2018-04" db="EMBL/GenBank/DDBJ databases">
        <title>The genome of golden apple snail Pomacea canaliculata provides insight into stress tolerance and invasive adaptation.</title>
        <authorList>
            <person name="Liu C."/>
            <person name="Liu B."/>
            <person name="Ren Y."/>
            <person name="Zhang Y."/>
            <person name="Wang H."/>
            <person name="Li S."/>
            <person name="Jiang F."/>
            <person name="Yin L."/>
            <person name="Zhang G."/>
            <person name="Qian W."/>
            <person name="Fan W."/>
        </authorList>
    </citation>
    <scope>NUCLEOTIDE SEQUENCE [LARGE SCALE GENOMIC DNA]</scope>
    <source>
        <strain evidence="1">SZHN2017</strain>
        <tissue evidence="1">Muscle</tissue>
    </source>
</reference>
<dbReference type="AlphaFoldDB" id="A0A2T7PIN3"/>
<sequence>MTEEKLESTLAEGPSKADIASTIAVISSHQSFADVSASLTFSATPAASRLEATVHIVSTLTDSVQSLIDTSPPLLPDVLETARDSGHQLDGHTCSNLLVTCSDDGHEYSSNTAFTEESLVIPGEATISDRPLVITDVSSITPSASKSQFDLDRTAVSDFSEVRTSDGGDILAKFLHGVCVHAPDDEGHIPSGQVLTPDSLTPAALVSVYPTSTQGGNTPSLSLFQTPTQELHTTEGRNEVAEPTSMPSILRITIVVERSVNVTSLAFRQKVQEALQRLYAQALLARSAGSRDTPGPERHRRQAASEVQTVLKLGFSAVFLQREELLIVWLPHKINIQKNEGRFTVRRECSRRKNRIAATGEAGADSASGSLTNSQLLELLNALNISEIANIITYPVLGPVTITNKTISVNGPTKSNVVMVTEGDIIIATEYPAPSSTAFFPWTSPTSIVTPTLPWPPDVTSASQSEMLTTAPMSESETVFPSSSLSSSVYSSSPSLLDSLLFLSTRSELSSAPWPTTSRDVTTLMSGLYSSPFTTMILVPDTTTFPRQA</sequence>
<accession>A0A2T7PIN3</accession>
<keyword evidence="2" id="KW-1185">Reference proteome</keyword>
<name>A0A2T7PIN3_POMCA</name>
<organism evidence="1 2">
    <name type="scientific">Pomacea canaliculata</name>
    <name type="common">Golden apple snail</name>
    <dbReference type="NCBI Taxonomy" id="400727"/>
    <lineage>
        <taxon>Eukaryota</taxon>
        <taxon>Metazoa</taxon>
        <taxon>Spiralia</taxon>
        <taxon>Lophotrochozoa</taxon>
        <taxon>Mollusca</taxon>
        <taxon>Gastropoda</taxon>
        <taxon>Caenogastropoda</taxon>
        <taxon>Architaenioglossa</taxon>
        <taxon>Ampullarioidea</taxon>
        <taxon>Ampullariidae</taxon>
        <taxon>Pomacea</taxon>
    </lineage>
</organism>
<proteinExistence type="predicted"/>
<protein>
    <submittedName>
        <fullName evidence="1">Uncharacterized protein</fullName>
    </submittedName>
</protein>
<evidence type="ECO:0000313" key="1">
    <source>
        <dbReference type="EMBL" id="PVD33285.1"/>
    </source>
</evidence>
<comment type="caution">
    <text evidence="1">The sequence shown here is derived from an EMBL/GenBank/DDBJ whole genome shotgun (WGS) entry which is preliminary data.</text>
</comment>
<dbReference type="EMBL" id="PZQS01000003">
    <property type="protein sequence ID" value="PVD33285.1"/>
    <property type="molecule type" value="Genomic_DNA"/>
</dbReference>
<evidence type="ECO:0000313" key="2">
    <source>
        <dbReference type="Proteomes" id="UP000245119"/>
    </source>
</evidence>
<dbReference type="Proteomes" id="UP000245119">
    <property type="component" value="Linkage Group LG3"/>
</dbReference>
<gene>
    <name evidence="1" type="ORF">C0Q70_04538</name>
</gene>